<dbReference type="GO" id="GO:0000978">
    <property type="term" value="F:RNA polymerase II cis-regulatory region sequence-specific DNA binding"/>
    <property type="evidence" value="ECO:0007669"/>
    <property type="project" value="TreeGrafter"/>
</dbReference>
<dbReference type="CDD" id="cd11393">
    <property type="entry name" value="bHLH_AtbHLH_like"/>
    <property type="match status" value="1"/>
</dbReference>
<evidence type="ECO:0000256" key="5">
    <source>
        <dbReference type="ARBA" id="ARBA00023242"/>
    </source>
</evidence>
<dbReference type="InterPro" id="IPR045239">
    <property type="entry name" value="bHLH95_bHLH"/>
</dbReference>
<evidence type="ECO:0000313" key="7">
    <source>
        <dbReference type="EMBL" id="KAL0333885.1"/>
    </source>
</evidence>
<proteinExistence type="predicted"/>
<name>A0AAW2MQH6_9LAMI</name>
<comment type="subcellular location">
    <subcellularLocation>
        <location evidence="1">Nucleus</location>
    </subcellularLocation>
</comment>
<keyword evidence="5" id="KW-0539">Nucleus</keyword>
<evidence type="ECO:0000256" key="4">
    <source>
        <dbReference type="ARBA" id="ARBA00023163"/>
    </source>
</evidence>
<evidence type="ECO:0000259" key="6">
    <source>
        <dbReference type="PROSITE" id="PS50888"/>
    </source>
</evidence>
<dbReference type="SUPFAM" id="SSF47459">
    <property type="entry name" value="HLH, helix-loop-helix DNA-binding domain"/>
    <property type="match status" value="1"/>
</dbReference>
<evidence type="ECO:0000256" key="3">
    <source>
        <dbReference type="ARBA" id="ARBA00023125"/>
    </source>
</evidence>
<sequence length="374" mass="40908">MNQGVVQSSPVQQMVAAGSPTWWNINNMRPPPHHHHQHHSFLAAPPHHHFPHHLTPPLVTASSWNDPQELPESWSQLLLGGLVGEEDKPGLSHMQAKKLENWEQQLLNHTSNSCAVDTVKQENSASSYTYGPGNVEFQPAKPTNCWSHQIFSASSPKSCVTTLSNNMLDFSPKSSDLKQPHQDPSSEVRKEKLGDRITALHQLVSPFGKTDTASVLLEAIGYIRFLQSQIELMNENCIKRKGISEESDEEPKKDLRSRGLCLVPISCTLHVGSDNGADYWAPAFAFSELTNTNFFPSLWKIVNPGEADMLRFLAFISRPCGWSGAKDTCKKTTLALGVGDGSLNDDGVAVGADDNGVGLGDFFGGLNSCCCSPN</sequence>
<keyword evidence="4" id="KW-0804">Transcription</keyword>
<reference evidence="7" key="1">
    <citation type="submission" date="2020-06" db="EMBL/GenBank/DDBJ databases">
        <authorList>
            <person name="Li T."/>
            <person name="Hu X."/>
            <person name="Zhang T."/>
            <person name="Song X."/>
            <person name="Zhang H."/>
            <person name="Dai N."/>
            <person name="Sheng W."/>
            <person name="Hou X."/>
            <person name="Wei L."/>
        </authorList>
    </citation>
    <scope>NUCLEOTIDE SEQUENCE</scope>
    <source>
        <strain evidence="7">G01</strain>
        <tissue evidence="7">Leaf</tissue>
    </source>
</reference>
<evidence type="ECO:0000256" key="2">
    <source>
        <dbReference type="ARBA" id="ARBA00023015"/>
    </source>
</evidence>
<keyword evidence="3" id="KW-0238">DNA-binding</keyword>
<keyword evidence="2" id="KW-0805">Transcription regulation</keyword>
<protein>
    <submittedName>
        <fullName evidence="7">Transcription factor</fullName>
    </submittedName>
</protein>
<dbReference type="GO" id="GO:0005634">
    <property type="term" value="C:nucleus"/>
    <property type="evidence" value="ECO:0007669"/>
    <property type="project" value="UniProtKB-SubCell"/>
</dbReference>
<dbReference type="EMBL" id="JACGWK010000009">
    <property type="protein sequence ID" value="KAL0333885.1"/>
    <property type="molecule type" value="Genomic_DNA"/>
</dbReference>
<evidence type="ECO:0000256" key="1">
    <source>
        <dbReference type="ARBA" id="ARBA00004123"/>
    </source>
</evidence>
<reference evidence="7" key="2">
    <citation type="journal article" date="2024" name="Plant">
        <title>Genomic evolution and insights into agronomic trait innovations of Sesamum species.</title>
        <authorList>
            <person name="Miao H."/>
            <person name="Wang L."/>
            <person name="Qu L."/>
            <person name="Liu H."/>
            <person name="Sun Y."/>
            <person name="Le M."/>
            <person name="Wang Q."/>
            <person name="Wei S."/>
            <person name="Zheng Y."/>
            <person name="Lin W."/>
            <person name="Duan Y."/>
            <person name="Cao H."/>
            <person name="Xiong S."/>
            <person name="Wang X."/>
            <person name="Wei L."/>
            <person name="Li C."/>
            <person name="Ma Q."/>
            <person name="Ju M."/>
            <person name="Zhao R."/>
            <person name="Li G."/>
            <person name="Mu C."/>
            <person name="Tian Q."/>
            <person name="Mei H."/>
            <person name="Zhang T."/>
            <person name="Gao T."/>
            <person name="Zhang H."/>
        </authorList>
    </citation>
    <scope>NUCLEOTIDE SEQUENCE</scope>
    <source>
        <strain evidence="7">G01</strain>
    </source>
</reference>
<comment type="caution">
    <text evidence="7">The sequence shown here is derived from an EMBL/GenBank/DDBJ whole genome shotgun (WGS) entry which is preliminary data.</text>
</comment>
<dbReference type="InterPro" id="IPR011598">
    <property type="entry name" value="bHLH_dom"/>
</dbReference>
<dbReference type="InterPro" id="IPR045843">
    <property type="entry name" value="IND-like"/>
</dbReference>
<dbReference type="GO" id="GO:0000981">
    <property type="term" value="F:DNA-binding transcription factor activity, RNA polymerase II-specific"/>
    <property type="evidence" value="ECO:0007669"/>
    <property type="project" value="TreeGrafter"/>
</dbReference>
<dbReference type="PANTHER" id="PTHR16223">
    <property type="entry name" value="TRANSCRIPTION FACTOR BHLH83-RELATED"/>
    <property type="match status" value="1"/>
</dbReference>
<dbReference type="AlphaFoldDB" id="A0AAW2MQH6"/>
<dbReference type="PANTHER" id="PTHR16223:SF238">
    <property type="entry name" value="TRANSCRIPTION FACTOR BHLH114"/>
    <property type="match status" value="1"/>
</dbReference>
<gene>
    <name evidence="7" type="ORF">Sangu_1544700</name>
</gene>
<dbReference type="Gene3D" id="4.10.280.10">
    <property type="entry name" value="Helix-loop-helix DNA-binding domain"/>
    <property type="match status" value="1"/>
</dbReference>
<dbReference type="InterPro" id="IPR036638">
    <property type="entry name" value="HLH_DNA-bd_sf"/>
</dbReference>
<feature type="domain" description="BHLH" evidence="6">
    <location>
        <begin position="177"/>
        <end position="226"/>
    </location>
</feature>
<dbReference type="PROSITE" id="PS50888">
    <property type="entry name" value="BHLH"/>
    <property type="match status" value="1"/>
</dbReference>
<dbReference type="GO" id="GO:0046983">
    <property type="term" value="F:protein dimerization activity"/>
    <property type="evidence" value="ECO:0007669"/>
    <property type="project" value="InterPro"/>
</dbReference>
<accession>A0AAW2MQH6</accession>
<organism evidence="7">
    <name type="scientific">Sesamum angustifolium</name>
    <dbReference type="NCBI Taxonomy" id="2727405"/>
    <lineage>
        <taxon>Eukaryota</taxon>
        <taxon>Viridiplantae</taxon>
        <taxon>Streptophyta</taxon>
        <taxon>Embryophyta</taxon>
        <taxon>Tracheophyta</taxon>
        <taxon>Spermatophyta</taxon>
        <taxon>Magnoliopsida</taxon>
        <taxon>eudicotyledons</taxon>
        <taxon>Gunneridae</taxon>
        <taxon>Pentapetalae</taxon>
        <taxon>asterids</taxon>
        <taxon>lamiids</taxon>
        <taxon>Lamiales</taxon>
        <taxon>Pedaliaceae</taxon>
        <taxon>Sesamum</taxon>
    </lineage>
</organism>